<feature type="domain" description="CMP/dCMP-type deaminase" evidence="16">
    <location>
        <begin position="21"/>
        <end position="158"/>
    </location>
</feature>
<evidence type="ECO:0000256" key="5">
    <source>
        <dbReference type="ARBA" id="ARBA00018266"/>
    </source>
</evidence>
<gene>
    <name evidence="17" type="primary">cdd</name>
    <name evidence="17" type="ORF">ESY86_12605</name>
</gene>
<keyword evidence="18" id="KW-1185">Reference proteome</keyword>
<protein>
    <recommendedName>
        <fullName evidence="5 15">Cytidine deaminase</fullName>
        <ecNumber evidence="4 15">3.5.4.5</ecNumber>
    </recommendedName>
    <alternativeName>
        <fullName evidence="9 15">Cytidine aminohydrolase</fullName>
    </alternativeName>
</protein>
<dbReference type="NCBIfam" id="NF004064">
    <property type="entry name" value="PRK05578.1"/>
    <property type="match status" value="1"/>
</dbReference>
<dbReference type="GO" id="GO:0055086">
    <property type="term" value="P:nucleobase-containing small molecule metabolic process"/>
    <property type="evidence" value="ECO:0007669"/>
    <property type="project" value="UniProtKB-ARBA"/>
</dbReference>
<accession>A0A5C6ZGX3</accession>
<dbReference type="GO" id="GO:0072527">
    <property type="term" value="P:pyrimidine-containing compound metabolic process"/>
    <property type="evidence" value="ECO:0007669"/>
    <property type="project" value="UniProtKB-ARBA"/>
</dbReference>
<evidence type="ECO:0000256" key="10">
    <source>
        <dbReference type="ARBA" id="ARBA00049252"/>
    </source>
</evidence>
<evidence type="ECO:0000256" key="6">
    <source>
        <dbReference type="ARBA" id="ARBA00022723"/>
    </source>
</evidence>
<sequence>MKDIKIETTLTVFETINELPDDMAALMQKAIDIRLKAYAPYSNFLVGAALLLDNGKVITGNNQENASYPSGLCAERTAIYYAGSQFPDAKIVKMALSAGPKAKGTAVPIPPCGACRQAISEYEVKQELPIDIYFMGTTGKVVRSKSLENLLPLGFDRSFL</sequence>
<dbReference type="Pfam" id="PF00383">
    <property type="entry name" value="dCMP_cyt_deam_1"/>
    <property type="match status" value="1"/>
</dbReference>
<dbReference type="InterPro" id="IPR016193">
    <property type="entry name" value="Cytidine_deaminase-like"/>
</dbReference>
<evidence type="ECO:0000256" key="8">
    <source>
        <dbReference type="ARBA" id="ARBA00022833"/>
    </source>
</evidence>
<dbReference type="SUPFAM" id="SSF53927">
    <property type="entry name" value="Cytidine deaminase-like"/>
    <property type="match status" value="1"/>
</dbReference>
<dbReference type="Proteomes" id="UP000321578">
    <property type="component" value="Unassembled WGS sequence"/>
</dbReference>
<dbReference type="PROSITE" id="PS51747">
    <property type="entry name" value="CYT_DCMP_DEAMINASES_2"/>
    <property type="match status" value="1"/>
</dbReference>
<dbReference type="GO" id="GO:0004126">
    <property type="term" value="F:cytidine deaminase activity"/>
    <property type="evidence" value="ECO:0007669"/>
    <property type="project" value="UniProtKB-UniRule"/>
</dbReference>
<dbReference type="GO" id="GO:0008270">
    <property type="term" value="F:zinc ion binding"/>
    <property type="evidence" value="ECO:0007669"/>
    <property type="project" value="UniProtKB-UniRule"/>
</dbReference>
<evidence type="ECO:0000256" key="15">
    <source>
        <dbReference type="RuleBase" id="RU364006"/>
    </source>
</evidence>
<dbReference type="AlphaFoldDB" id="A0A5C6ZGX3"/>
<feature type="binding site" evidence="14">
    <location>
        <position position="73"/>
    </location>
    <ligand>
        <name>Zn(2+)</name>
        <dbReference type="ChEBI" id="CHEBI:29105"/>
        <note>catalytic</note>
    </ligand>
</feature>
<evidence type="ECO:0000256" key="14">
    <source>
        <dbReference type="PIRSR" id="PIRSR606262-3"/>
    </source>
</evidence>
<evidence type="ECO:0000256" key="4">
    <source>
        <dbReference type="ARBA" id="ARBA00012783"/>
    </source>
</evidence>
<dbReference type="EMBL" id="VORO01000013">
    <property type="protein sequence ID" value="TXD88574.1"/>
    <property type="molecule type" value="Genomic_DNA"/>
</dbReference>
<evidence type="ECO:0000256" key="11">
    <source>
        <dbReference type="ARBA" id="ARBA00049558"/>
    </source>
</evidence>
<organism evidence="17 18">
    <name type="scientific">Subsaximicrobium wynnwilliamsii</name>
    <dbReference type="NCBI Taxonomy" id="291179"/>
    <lineage>
        <taxon>Bacteria</taxon>
        <taxon>Pseudomonadati</taxon>
        <taxon>Bacteroidota</taxon>
        <taxon>Flavobacteriia</taxon>
        <taxon>Flavobacteriales</taxon>
        <taxon>Flavobacteriaceae</taxon>
        <taxon>Subsaximicrobium</taxon>
    </lineage>
</organism>
<dbReference type="InterPro" id="IPR006262">
    <property type="entry name" value="Cyt_deam_tetra"/>
</dbReference>
<dbReference type="OrthoDB" id="9795347at2"/>
<dbReference type="GO" id="GO:0005829">
    <property type="term" value="C:cytosol"/>
    <property type="evidence" value="ECO:0007669"/>
    <property type="project" value="TreeGrafter"/>
</dbReference>
<keyword evidence="6 14" id="KW-0479">Metal-binding</keyword>
<keyword evidence="7 15" id="KW-0378">Hydrolase</keyword>
<comment type="similarity">
    <text evidence="3 15">Belongs to the cytidine and deoxycytidylate deaminase family.</text>
</comment>
<evidence type="ECO:0000256" key="9">
    <source>
        <dbReference type="ARBA" id="ARBA00032005"/>
    </source>
</evidence>
<evidence type="ECO:0000256" key="7">
    <source>
        <dbReference type="ARBA" id="ARBA00022801"/>
    </source>
</evidence>
<dbReference type="Gene3D" id="3.40.140.10">
    <property type="entry name" value="Cytidine Deaminase, domain 2"/>
    <property type="match status" value="1"/>
</dbReference>
<comment type="cofactor">
    <cofactor evidence="1 14 15">
        <name>Zn(2+)</name>
        <dbReference type="ChEBI" id="CHEBI:29105"/>
    </cofactor>
</comment>
<dbReference type="EC" id="3.5.4.5" evidence="4 15"/>
<evidence type="ECO:0000256" key="1">
    <source>
        <dbReference type="ARBA" id="ARBA00001947"/>
    </source>
</evidence>
<comment type="catalytic activity">
    <reaction evidence="11 15">
        <text>cytidine + H2O + H(+) = uridine + NH4(+)</text>
        <dbReference type="Rhea" id="RHEA:16069"/>
        <dbReference type="ChEBI" id="CHEBI:15377"/>
        <dbReference type="ChEBI" id="CHEBI:15378"/>
        <dbReference type="ChEBI" id="CHEBI:16704"/>
        <dbReference type="ChEBI" id="CHEBI:17562"/>
        <dbReference type="ChEBI" id="CHEBI:28938"/>
        <dbReference type="EC" id="3.5.4.5"/>
    </reaction>
</comment>
<evidence type="ECO:0000313" key="17">
    <source>
        <dbReference type="EMBL" id="TXD88574.1"/>
    </source>
</evidence>
<feature type="binding site" evidence="13">
    <location>
        <begin position="62"/>
        <end position="68"/>
    </location>
    <ligand>
        <name>substrate</name>
    </ligand>
</feature>
<comment type="catalytic activity">
    <reaction evidence="10 15">
        <text>2'-deoxycytidine + H2O + H(+) = 2'-deoxyuridine + NH4(+)</text>
        <dbReference type="Rhea" id="RHEA:13433"/>
        <dbReference type="ChEBI" id="CHEBI:15377"/>
        <dbReference type="ChEBI" id="CHEBI:15378"/>
        <dbReference type="ChEBI" id="CHEBI:15698"/>
        <dbReference type="ChEBI" id="CHEBI:16450"/>
        <dbReference type="ChEBI" id="CHEBI:28938"/>
        <dbReference type="EC" id="3.5.4.5"/>
    </reaction>
</comment>
<name>A0A5C6ZGX3_9FLAO</name>
<dbReference type="InterPro" id="IPR050202">
    <property type="entry name" value="Cyt/Deoxycyt_deaminase"/>
</dbReference>
<evidence type="ECO:0000256" key="2">
    <source>
        <dbReference type="ARBA" id="ARBA00003949"/>
    </source>
</evidence>
<dbReference type="RefSeq" id="WP_147086942.1">
    <property type="nucleotide sequence ID" value="NZ_VORM01000013.1"/>
</dbReference>
<reference evidence="17 18" key="1">
    <citation type="submission" date="2019-08" db="EMBL/GenBank/DDBJ databases">
        <title>Genomes of Subsaximicrobium wynnwilliamsii strains.</title>
        <authorList>
            <person name="Bowman J.P."/>
        </authorList>
    </citation>
    <scope>NUCLEOTIDE SEQUENCE [LARGE SCALE GENOMIC DNA]</scope>
    <source>
        <strain evidence="17 18">2-80-2</strain>
    </source>
</reference>
<dbReference type="CDD" id="cd01283">
    <property type="entry name" value="cytidine_deaminase"/>
    <property type="match status" value="1"/>
</dbReference>
<evidence type="ECO:0000256" key="13">
    <source>
        <dbReference type="PIRSR" id="PIRSR606262-2"/>
    </source>
</evidence>
<dbReference type="GO" id="GO:0042802">
    <property type="term" value="F:identical protein binding"/>
    <property type="evidence" value="ECO:0007669"/>
    <property type="project" value="UniProtKB-ARBA"/>
</dbReference>
<proteinExistence type="inferred from homology"/>
<dbReference type="PROSITE" id="PS00903">
    <property type="entry name" value="CYT_DCMP_DEAMINASES_1"/>
    <property type="match status" value="1"/>
</dbReference>
<dbReference type="InterPro" id="IPR016192">
    <property type="entry name" value="APOBEC/CMP_deaminase_Zn-bd"/>
</dbReference>
<evidence type="ECO:0000256" key="3">
    <source>
        <dbReference type="ARBA" id="ARBA00006576"/>
    </source>
</evidence>
<feature type="binding site" evidence="14">
    <location>
        <position position="112"/>
    </location>
    <ligand>
        <name>Zn(2+)</name>
        <dbReference type="ChEBI" id="CHEBI:29105"/>
        <note>catalytic</note>
    </ligand>
</feature>
<dbReference type="PANTHER" id="PTHR11644:SF2">
    <property type="entry name" value="CYTIDINE DEAMINASE"/>
    <property type="match status" value="1"/>
</dbReference>
<comment type="function">
    <text evidence="2 15">This enzyme scavenges exogenous and endogenous cytidine and 2'-deoxycytidine for UMP synthesis.</text>
</comment>
<feature type="binding site" evidence="14">
    <location>
        <position position="115"/>
    </location>
    <ligand>
        <name>Zn(2+)</name>
        <dbReference type="ChEBI" id="CHEBI:29105"/>
        <note>catalytic</note>
    </ligand>
</feature>
<comment type="caution">
    <text evidence="17">The sequence shown here is derived from an EMBL/GenBank/DDBJ whole genome shotgun (WGS) entry which is preliminary data.</text>
</comment>
<dbReference type="InterPro" id="IPR002125">
    <property type="entry name" value="CMP_dCMP_dom"/>
</dbReference>
<evidence type="ECO:0000259" key="16">
    <source>
        <dbReference type="PROSITE" id="PS51747"/>
    </source>
</evidence>
<evidence type="ECO:0000313" key="18">
    <source>
        <dbReference type="Proteomes" id="UP000321578"/>
    </source>
</evidence>
<dbReference type="NCBIfam" id="TIGR01354">
    <property type="entry name" value="cyt_deam_tetra"/>
    <property type="match status" value="1"/>
</dbReference>
<feature type="active site" description="Proton donor" evidence="12">
    <location>
        <position position="75"/>
    </location>
</feature>
<keyword evidence="8 14" id="KW-0862">Zinc</keyword>
<evidence type="ECO:0000256" key="12">
    <source>
        <dbReference type="PIRSR" id="PIRSR606262-1"/>
    </source>
</evidence>
<dbReference type="PANTHER" id="PTHR11644">
    <property type="entry name" value="CYTIDINE DEAMINASE"/>
    <property type="match status" value="1"/>
</dbReference>